<dbReference type="RefSeq" id="XP_026608748.1">
    <property type="nucleotide sequence ID" value="XM_026742903.1"/>
</dbReference>
<sequence>MVANKKRLYVALYPSGIPNNEERKYHWGFLVGPKMEGGGDVPGKRYHVKNNPVKGWEYQEVNLPDIRTTTTLLARILIAKIEDEERLVAIIRSIPVVQNDPDWRCRTWLAHALAAMTKDGKAVGTSELDWHKIEALPDDMLQIKRPLVVTKARQILRDPDQLGTCLRISKSCLDCSYEDISAVRRLVAWTSWAWL</sequence>
<organism evidence="1 2">
    <name type="scientific">Aspergillus mulundensis</name>
    <dbReference type="NCBI Taxonomy" id="1810919"/>
    <lineage>
        <taxon>Eukaryota</taxon>
        <taxon>Fungi</taxon>
        <taxon>Dikarya</taxon>
        <taxon>Ascomycota</taxon>
        <taxon>Pezizomycotina</taxon>
        <taxon>Eurotiomycetes</taxon>
        <taxon>Eurotiomycetidae</taxon>
        <taxon>Eurotiales</taxon>
        <taxon>Aspergillaceae</taxon>
        <taxon>Aspergillus</taxon>
        <taxon>Aspergillus subgen. Nidulantes</taxon>
    </lineage>
</organism>
<evidence type="ECO:0000313" key="2">
    <source>
        <dbReference type="Proteomes" id="UP000256690"/>
    </source>
</evidence>
<name>A0A3D8T4U0_9EURO</name>
<proteinExistence type="predicted"/>
<reference evidence="1 2" key="1">
    <citation type="journal article" date="2018" name="IMA Fungus">
        <title>IMA Genome-F 9: Draft genome sequence of Annulohypoxylon stygium, Aspergillus mulundensis, Berkeleyomyces basicola (syn. Thielaviopsis basicola), Ceratocystis smalleyi, two Cercospora beticola strains, Coleophoma cylindrospora, Fusarium fracticaudum, Phialophora cf. hyalina, and Morchella septimelata.</title>
        <authorList>
            <person name="Wingfield B.D."/>
            <person name="Bills G.F."/>
            <person name="Dong Y."/>
            <person name="Huang W."/>
            <person name="Nel W.J."/>
            <person name="Swalarsk-Parry B.S."/>
            <person name="Vaghefi N."/>
            <person name="Wilken P.M."/>
            <person name="An Z."/>
            <person name="de Beer Z.W."/>
            <person name="De Vos L."/>
            <person name="Chen L."/>
            <person name="Duong T.A."/>
            <person name="Gao Y."/>
            <person name="Hammerbacher A."/>
            <person name="Kikkert J.R."/>
            <person name="Li Y."/>
            <person name="Li H."/>
            <person name="Li K."/>
            <person name="Li Q."/>
            <person name="Liu X."/>
            <person name="Ma X."/>
            <person name="Naidoo K."/>
            <person name="Pethybridge S.J."/>
            <person name="Sun J."/>
            <person name="Steenkamp E.T."/>
            <person name="van der Nest M.A."/>
            <person name="van Wyk S."/>
            <person name="Wingfield M.J."/>
            <person name="Xiong C."/>
            <person name="Yue Q."/>
            <person name="Zhang X."/>
        </authorList>
    </citation>
    <scope>NUCLEOTIDE SEQUENCE [LARGE SCALE GENOMIC DNA]</scope>
    <source>
        <strain evidence="1 2">DSM 5745</strain>
    </source>
</reference>
<protein>
    <submittedName>
        <fullName evidence="1">Uncharacterized protein</fullName>
    </submittedName>
</protein>
<evidence type="ECO:0000313" key="1">
    <source>
        <dbReference type="EMBL" id="RDW93565.1"/>
    </source>
</evidence>
<dbReference type="InterPro" id="IPR054208">
    <property type="entry name" value="DUF6914"/>
</dbReference>
<dbReference type="GeneID" id="38111257"/>
<dbReference type="Proteomes" id="UP000256690">
    <property type="component" value="Unassembled WGS sequence"/>
</dbReference>
<dbReference type="Pfam" id="PF21858">
    <property type="entry name" value="DUF6914"/>
    <property type="match status" value="1"/>
</dbReference>
<keyword evidence="2" id="KW-1185">Reference proteome</keyword>
<dbReference type="EMBL" id="PVWQ01000001">
    <property type="protein sequence ID" value="RDW93565.1"/>
    <property type="molecule type" value="Genomic_DNA"/>
</dbReference>
<comment type="caution">
    <text evidence="1">The sequence shown here is derived from an EMBL/GenBank/DDBJ whole genome shotgun (WGS) entry which is preliminary data.</text>
</comment>
<dbReference type="AlphaFoldDB" id="A0A3D8T4U0"/>
<gene>
    <name evidence="1" type="ORF">DSM5745_00887</name>
</gene>
<accession>A0A3D8T4U0</accession>
<dbReference type="OrthoDB" id="2679825at2759"/>